<comment type="caution">
    <text evidence="2">The sequence shown here is derived from an EMBL/GenBank/DDBJ whole genome shotgun (WGS) entry which is preliminary data.</text>
</comment>
<reference evidence="2" key="1">
    <citation type="submission" date="2021-05" db="EMBL/GenBank/DDBJ databases">
        <authorList>
            <person name="Pietrasiak N."/>
            <person name="Ward R."/>
            <person name="Stajich J.E."/>
            <person name="Kurbessoian T."/>
        </authorList>
    </citation>
    <scope>NUCLEOTIDE SEQUENCE</scope>
    <source>
        <strain evidence="2">JT2-VF2</strain>
    </source>
</reference>
<evidence type="ECO:0000313" key="2">
    <source>
        <dbReference type="EMBL" id="MBW4565508.1"/>
    </source>
</evidence>
<feature type="chain" id="PRO_5038062032" description="DUF642 domain-containing protein" evidence="1">
    <location>
        <begin position="29"/>
        <end position="199"/>
    </location>
</feature>
<evidence type="ECO:0008006" key="4">
    <source>
        <dbReference type="Google" id="ProtNLM"/>
    </source>
</evidence>
<dbReference type="AlphaFoldDB" id="A0A951Q4S5"/>
<evidence type="ECO:0000313" key="3">
    <source>
        <dbReference type="Proteomes" id="UP000715781"/>
    </source>
</evidence>
<reference evidence="2" key="2">
    <citation type="journal article" date="2022" name="Microbiol. Resour. Announc.">
        <title>Metagenome Sequencing to Explore Phylogenomics of Terrestrial Cyanobacteria.</title>
        <authorList>
            <person name="Ward R.D."/>
            <person name="Stajich J.E."/>
            <person name="Johansen J.R."/>
            <person name="Huntemann M."/>
            <person name="Clum A."/>
            <person name="Foster B."/>
            <person name="Foster B."/>
            <person name="Roux S."/>
            <person name="Palaniappan K."/>
            <person name="Varghese N."/>
            <person name="Mukherjee S."/>
            <person name="Reddy T.B.K."/>
            <person name="Daum C."/>
            <person name="Copeland A."/>
            <person name="Chen I.A."/>
            <person name="Ivanova N.N."/>
            <person name="Kyrpides N.C."/>
            <person name="Shapiro N."/>
            <person name="Eloe-Fadrosh E.A."/>
            <person name="Pietrasiak N."/>
        </authorList>
    </citation>
    <scope>NUCLEOTIDE SEQUENCE</scope>
    <source>
        <strain evidence="2">JT2-VF2</strain>
    </source>
</reference>
<dbReference type="Proteomes" id="UP000715781">
    <property type="component" value="Unassembled WGS sequence"/>
</dbReference>
<organism evidence="2 3">
    <name type="scientific">Mojavia pulchra JT2-VF2</name>
    <dbReference type="NCBI Taxonomy" id="287848"/>
    <lineage>
        <taxon>Bacteria</taxon>
        <taxon>Bacillati</taxon>
        <taxon>Cyanobacteriota</taxon>
        <taxon>Cyanophyceae</taxon>
        <taxon>Nostocales</taxon>
        <taxon>Nostocaceae</taxon>
    </lineage>
</organism>
<sequence>MQVNNLLFPLAGAAVTTLLTVGMPSVHAEPIAISNPSFESPSVFNGSFNIANITGWSVINTGNPGVFNPSSNSFNSVLDGIQTLYSNGATVYQTLPTTLAPNTIYTLGISVGRRLDFTTFPGFTIELRAGNTVLASANQTNIPVPSPGKFERLTLTYISPSSVPVGQPLEIRLKSAGAQTNFDFVTLDARRYSPRTISE</sequence>
<gene>
    <name evidence="2" type="ORF">KME32_31390</name>
</gene>
<dbReference type="EMBL" id="JAHHHN010000039">
    <property type="protein sequence ID" value="MBW4565508.1"/>
    <property type="molecule type" value="Genomic_DNA"/>
</dbReference>
<name>A0A951Q4S5_9NOST</name>
<dbReference type="Gene3D" id="2.60.120.260">
    <property type="entry name" value="Galactose-binding domain-like"/>
    <property type="match status" value="1"/>
</dbReference>
<feature type="signal peptide" evidence="1">
    <location>
        <begin position="1"/>
        <end position="28"/>
    </location>
</feature>
<protein>
    <recommendedName>
        <fullName evidence="4">DUF642 domain-containing protein</fullName>
    </recommendedName>
</protein>
<evidence type="ECO:0000256" key="1">
    <source>
        <dbReference type="SAM" id="SignalP"/>
    </source>
</evidence>
<dbReference type="InterPro" id="IPR054720">
    <property type="entry name" value="HpiC1"/>
</dbReference>
<accession>A0A951Q4S5</accession>
<proteinExistence type="predicted"/>
<keyword evidence="1" id="KW-0732">Signal</keyword>
<dbReference type="Pfam" id="PF22825">
    <property type="entry name" value="HpiC1-like"/>
    <property type="match status" value="1"/>
</dbReference>